<name>A0A4R7K217_9GAMM</name>
<evidence type="ECO:0000256" key="1">
    <source>
        <dbReference type="SAM" id="MobiDB-lite"/>
    </source>
</evidence>
<dbReference type="SUPFAM" id="SSF56925">
    <property type="entry name" value="OMPA-like"/>
    <property type="match status" value="1"/>
</dbReference>
<protein>
    <submittedName>
        <fullName evidence="3">Outer membrane protein with beta-barrel domain</fullName>
    </submittedName>
</protein>
<comment type="caution">
    <text evidence="3">The sequence shown here is derived from an EMBL/GenBank/DDBJ whole genome shotgun (WGS) entry which is preliminary data.</text>
</comment>
<feature type="chain" id="PRO_5020267634" evidence="2">
    <location>
        <begin position="23"/>
        <end position="245"/>
    </location>
</feature>
<evidence type="ECO:0000313" key="3">
    <source>
        <dbReference type="EMBL" id="TDT44516.1"/>
    </source>
</evidence>
<dbReference type="RefSeq" id="WP_166645971.1">
    <property type="nucleotide sequence ID" value="NZ_SOAX01000001.1"/>
</dbReference>
<organism evidence="3 4">
    <name type="scientific">Halospina denitrificans</name>
    <dbReference type="NCBI Taxonomy" id="332522"/>
    <lineage>
        <taxon>Bacteria</taxon>
        <taxon>Pseudomonadati</taxon>
        <taxon>Pseudomonadota</taxon>
        <taxon>Gammaproteobacteria</taxon>
        <taxon>Halospina</taxon>
    </lineage>
</organism>
<sequence>MRQALGLPTLLILALAAPAAMADSYYLGVTGGYSQFREAQFEIGPDSATRVTGDYGGGDTVSLTLGHASEGSSTYNGRAEFEFGFQRDTVDSMLFDSTTNEEPAVDDEPVVEDGGGGGGTDQGSRSRIDDVSGTTDVAYGFYNAMGDFSLTTNTSLTAGFGFGLGQVTFEQHSARSKGLVMDDDDITYGYQLTAGLSYRLLSALDLELTYRYRAFDDVSLVSEDGAKSKLSLSSHNALAGFRVRF</sequence>
<dbReference type="EMBL" id="SOAX01000001">
    <property type="protein sequence ID" value="TDT44516.1"/>
    <property type="molecule type" value="Genomic_DNA"/>
</dbReference>
<dbReference type="Proteomes" id="UP000295830">
    <property type="component" value="Unassembled WGS sequence"/>
</dbReference>
<accession>A0A4R7K217</accession>
<evidence type="ECO:0000256" key="2">
    <source>
        <dbReference type="SAM" id="SignalP"/>
    </source>
</evidence>
<dbReference type="Gene3D" id="2.40.160.20">
    <property type="match status" value="1"/>
</dbReference>
<gene>
    <name evidence="3" type="ORF">DES49_0626</name>
</gene>
<proteinExistence type="predicted"/>
<feature type="signal peptide" evidence="2">
    <location>
        <begin position="1"/>
        <end position="22"/>
    </location>
</feature>
<keyword evidence="4" id="KW-1185">Reference proteome</keyword>
<dbReference type="AlphaFoldDB" id="A0A4R7K217"/>
<evidence type="ECO:0000313" key="4">
    <source>
        <dbReference type="Proteomes" id="UP000295830"/>
    </source>
</evidence>
<reference evidence="3 4" key="1">
    <citation type="submission" date="2019-03" db="EMBL/GenBank/DDBJ databases">
        <title>Genomic Encyclopedia of Type Strains, Phase IV (KMG-IV): sequencing the most valuable type-strain genomes for metagenomic binning, comparative biology and taxonomic classification.</title>
        <authorList>
            <person name="Goeker M."/>
        </authorList>
    </citation>
    <scope>NUCLEOTIDE SEQUENCE [LARGE SCALE GENOMIC DNA]</scope>
    <source>
        <strain evidence="3 4">DSM 15505</strain>
    </source>
</reference>
<keyword evidence="2" id="KW-0732">Signal</keyword>
<dbReference type="InterPro" id="IPR011250">
    <property type="entry name" value="OMP/PagP_B-barrel"/>
</dbReference>
<feature type="region of interest" description="Disordered" evidence="1">
    <location>
        <begin position="98"/>
        <end position="129"/>
    </location>
</feature>